<reference evidence="2" key="2">
    <citation type="submission" date="2020-09" db="EMBL/GenBank/DDBJ databases">
        <authorList>
            <person name="Sun Q."/>
            <person name="Ohkuma M."/>
        </authorList>
    </citation>
    <scope>NUCLEOTIDE SEQUENCE</scope>
    <source>
        <strain evidence="2">JCM 4386</strain>
    </source>
</reference>
<sequence length="149" mass="15676">MPCCGARAALGVPAGRLKADPREKEIARPGAGKAKLRSELGKVRTVIEVRGRLSALLDRLPTGSDETDGREAVTATMTPPQSAAGGVFEAASIEALEPPSSLVGWVQACAEPGRPEPGDIVQAAPRKFPAPARPKRERQRHPWALTAGE</sequence>
<comment type="caution">
    <text evidence="2">The sequence shown here is derived from an EMBL/GenBank/DDBJ whole genome shotgun (WGS) entry which is preliminary data.</text>
</comment>
<gene>
    <name evidence="2" type="ORF">GCM10010269_83040</name>
</gene>
<accession>A0A918GEN4</accession>
<evidence type="ECO:0000313" key="3">
    <source>
        <dbReference type="Proteomes" id="UP000606194"/>
    </source>
</evidence>
<dbReference type="Proteomes" id="UP000606194">
    <property type="component" value="Unassembled WGS sequence"/>
</dbReference>
<name>A0A918GEN4_9ACTN</name>
<dbReference type="EMBL" id="BMTL01000080">
    <property type="protein sequence ID" value="GGS32121.1"/>
    <property type="molecule type" value="Genomic_DNA"/>
</dbReference>
<reference evidence="2" key="1">
    <citation type="journal article" date="2014" name="Int. J. Syst. Evol. Microbiol.">
        <title>Complete genome sequence of Corynebacterium casei LMG S-19264T (=DSM 44701T), isolated from a smear-ripened cheese.</title>
        <authorList>
            <consortium name="US DOE Joint Genome Institute (JGI-PGF)"/>
            <person name="Walter F."/>
            <person name="Albersmeier A."/>
            <person name="Kalinowski J."/>
            <person name="Ruckert C."/>
        </authorList>
    </citation>
    <scope>NUCLEOTIDE SEQUENCE</scope>
    <source>
        <strain evidence="2">JCM 4386</strain>
    </source>
</reference>
<protein>
    <submittedName>
        <fullName evidence="2">Uncharacterized protein</fullName>
    </submittedName>
</protein>
<dbReference type="RefSeq" id="WP_190154504.1">
    <property type="nucleotide sequence ID" value="NZ_BMTL01000080.1"/>
</dbReference>
<evidence type="ECO:0000313" key="2">
    <source>
        <dbReference type="EMBL" id="GGS32121.1"/>
    </source>
</evidence>
<feature type="region of interest" description="Disordered" evidence="1">
    <location>
        <begin position="59"/>
        <end position="83"/>
    </location>
</feature>
<evidence type="ECO:0000256" key="1">
    <source>
        <dbReference type="SAM" id="MobiDB-lite"/>
    </source>
</evidence>
<organism evidence="2 3">
    <name type="scientific">Streptomyces humidus</name>
    <dbReference type="NCBI Taxonomy" id="52259"/>
    <lineage>
        <taxon>Bacteria</taxon>
        <taxon>Bacillati</taxon>
        <taxon>Actinomycetota</taxon>
        <taxon>Actinomycetes</taxon>
        <taxon>Kitasatosporales</taxon>
        <taxon>Streptomycetaceae</taxon>
        <taxon>Streptomyces</taxon>
    </lineage>
</organism>
<feature type="region of interest" description="Disordered" evidence="1">
    <location>
        <begin position="113"/>
        <end position="149"/>
    </location>
</feature>
<proteinExistence type="predicted"/>
<dbReference type="AlphaFoldDB" id="A0A918GEN4"/>
<keyword evidence="3" id="KW-1185">Reference proteome</keyword>